<feature type="compositionally biased region" description="Low complexity" evidence="1">
    <location>
        <begin position="308"/>
        <end position="326"/>
    </location>
</feature>
<dbReference type="AlphaFoldDB" id="A0A0S4QL69"/>
<proteinExistence type="predicted"/>
<dbReference type="Proteomes" id="UP000198802">
    <property type="component" value="Unassembled WGS sequence"/>
</dbReference>
<feature type="compositionally biased region" description="Low complexity" evidence="1">
    <location>
        <begin position="550"/>
        <end position="574"/>
    </location>
</feature>
<feature type="region of interest" description="Disordered" evidence="1">
    <location>
        <begin position="462"/>
        <end position="574"/>
    </location>
</feature>
<protein>
    <submittedName>
        <fullName evidence="2">Uncharacterized protein</fullName>
    </submittedName>
</protein>
<feature type="region of interest" description="Disordered" evidence="1">
    <location>
        <begin position="308"/>
        <end position="331"/>
    </location>
</feature>
<organism evidence="2 3">
    <name type="scientific">Parafrankia irregularis</name>
    <dbReference type="NCBI Taxonomy" id="795642"/>
    <lineage>
        <taxon>Bacteria</taxon>
        <taxon>Bacillati</taxon>
        <taxon>Actinomycetota</taxon>
        <taxon>Actinomycetes</taxon>
        <taxon>Frankiales</taxon>
        <taxon>Frankiaceae</taxon>
        <taxon>Parafrankia</taxon>
    </lineage>
</organism>
<name>A0A0S4QL69_9ACTN</name>
<dbReference type="Gene3D" id="1.10.510.10">
    <property type="entry name" value="Transferase(Phosphotransferase) domain 1"/>
    <property type="match status" value="1"/>
</dbReference>
<feature type="compositionally biased region" description="Pro residues" evidence="1">
    <location>
        <begin position="534"/>
        <end position="549"/>
    </location>
</feature>
<evidence type="ECO:0000313" key="2">
    <source>
        <dbReference type="EMBL" id="CUU56321.1"/>
    </source>
</evidence>
<dbReference type="SUPFAM" id="SSF56112">
    <property type="entry name" value="Protein kinase-like (PK-like)"/>
    <property type="match status" value="1"/>
</dbReference>
<reference evidence="3" key="1">
    <citation type="submission" date="2015-11" db="EMBL/GenBank/DDBJ databases">
        <authorList>
            <person name="Varghese N."/>
        </authorList>
    </citation>
    <scope>NUCLEOTIDE SEQUENCE [LARGE SCALE GENOMIC DNA]</scope>
    <source>
        <strain evidence="3">DSM 45899</strain>
    </source>
</reference>
<evidence type="ECO:0000313" key="3">
    <source>
        <dbReference type="Proteomes" id="UP000198802"/>
    </source>
</evidence>
<keyword evidence="3" id="KW-1185">Reference proteome</keyword>
<evidence type="ECO:0000256" key="1">
    <source>
        <dbReference type="SAM" id="MobiDB-lite"/>
    </source>
</evidence>
<feature type="compositionally biased region" description="Basic and acidic residues" evidence="1">
    <location>
        <begin position="493"/>
        <end position="509"/>
    </location>
</feature>
<dbReference type="EMBL" id="FAOZ01000007">
    <property type="protein sequence ID" value="CUU56321.1"/>
    <property type="molecule type" value="Genomic_DNA"/>
</dbReference>
<gene>
    <name evidence="2" type="ORF">Ga0074812_107205</name>
</gene>
<sequence length="574" mass="61306">MCAGVGMKLPTLIDYQQAVQVPRLAFLDDQLRQSVPRLTPLGMPAVATGGFALTFDVSHGRRRYAVRCFHRHSDNLELRYACIADFVRSAALAFLVDVDYLPAGIRVGERAWPIVRMEWIDGVRLDDWVQENLDRPARLDRARVSLNSAVAELRRRGAAHGDLQHGNILVLPDSSIRLVDYDGMYLPALGALGASERGHRNYQHPDRSNQYDVTLDRFAQEVIVVSLAALARDPQLWREFNTGENLILSAADFADPGASALFARLERMPVVGPAARRLRDACLVDYADAGAILDGQAHVRYAAAAPPAAPAGSARPAGPAGSAGLPGSAGAGPVGSVGVVSTVSAARYLRTRPLYRAPVMAPSVLSALDRSGLLVRRGQEAMVVGRVARVRQFRRTGAVTVLDFADGHRGGVPAAGGFHVVGWDRVSRELTATHGDLATLEGAWVRVTGQIAVDERGAAAYDSGGWVPPEPDADVTRPTRVTRPGRTPPAPRIELRRGSLLRRLTEREAGSLLHRPSSVPAAPATRSAYGSGPVLPPPPRPVLPPPVPGPAANRAGSSPGSRSRSGSGPWPGWS</sequence>
<feature type="compositionally biased region" description="Low complexity" evidence="1">
    <location>
        <begin position="476"/>
        <end position="485"/>
    </location>
</feature>
<accession>A0A0S4QL69</accession>
<dbReference type="InterPro" id="IPR011009">
    <property type="entry name" value="Kinase-like_dom_sf"/>
</dbReference>